<evidence type="ECO:0000313" key="2">
    <source>
        <dbReference type="Proteomes" id="UP000193083"/>
    </source>
</evidence>
<gene>
    <name evidence="1" type="ORF">SAMN02982922_3840</name>
</gene>
<keyword evidence="2" id="KW-1185">Reference proteome</keyword>
<sequence>MKSFAERLIGKSIKKVEVSDSRGSIFVILSDESVFTVYTEVIFMQTCANDQTIERVVNSDEKVTLYLSGDDHVTISTDRQRFSDVVEFFVYHDKYGYVVEN</sequence>
<accession>A0A1X7PE55</accession>
<dbReference type="OrthoDB" id="8099577at2"/>
<proteinExistence type="predicted"/>
<name>A0A1X7PE55_9HYPH</name>
<protein>
    <submittedName>
        <fullName evidence="1">Uncharacterized protein</fullName>
    </submittedName>
</protein>
<dbReference type="RefSeq" id="WP_085465611.1">
    <property type="nucleotide sequence ID" value="NZ_FXBL01000004.1"/>
</dbReference>
<organism evidence="1 2">
    <name type="scientific">Mesorhizobium australicum</name>
    <dbReference type="NCBI Taxonomy" id="536018"/>
    <lineage>
        <taxon>Bacteria</taxon>
        <taxon>Pseudomonadati</taxon>
        <taxon>Pseudomonadota</taxon>
        <taxon>Alphaproteobacteria</taxon>
        <taxon>Hyphomicrobiales</taxon>
        <taxon>Phyllobacteriaceae</taxon>
        <taxon>Mesorhizobium</taxon>
    </lineage>
</organism>
<reference evidence="1 2" key="1">
    <citation type="submission" date="2017-04" db="EMBL/GenBank/DDBJ databases">
        <authorList>
            <person name="Afonso C.L."/>
            <person name="Miller P.J."/>
            <person name="Scott M.A."/>
            <person name="Spackman E."/>
            <person name="Goraichik I."/>
            <person name="Dimitrov K.M."/>
            <person name="Suarez D.L."/>
            <person name="Swayne D.E."/>
        </authorList>
    </citation>
    <scope>NUCLEOTIDE SEQUENCE [LARGE SCALE GENOMIC DNA]</scope>
    <source>
        <strain evidence="1 2">B5P</strain>
    </source>
</reference>
<dbReference type="AlphaFoldDB" id="A0A1X7PE55"/>
<evidence type="ECO:0000313" key="1">
    <source>
        <dbReference type="EMBL" id="SMH49077.1"/>
    </source>
</evidence>
<dbReference type="Proteomes" id="UP000193083">
    <property type="component" value="Unassembled WGS sequence"/>
</dbReference>
<dbReference type="EMBL" id="FXBL01000004">
    <property type="protein sequence ID" value="SMH49077.1"/>
    <property type="molecule type" value="Genomic_DNA"/>
</dbReference>